<dbReference type="GO" id="GO:0051082">
    <property type="term" value="F:unfolded protein binding"/>
    <property type="evidence" value="ECO:0007669"/>
    <property type="project" value="InterPro"/>
</dbReference>
<evidence type="ECO:0000313" key="4">
    <source>
        <dbReference type="Proteomes" id="UP001172673"/>
    </source>
</evidence>
<dbReference type="AlphaFoldDB" id="A0AA39CMC5"/>
<protein>
    <recommendedName>
        <fullName evidence="5">Prefoldin subunit 1</fullName>
    </recommendedName>
</protein>
<sequence>MSIPNAALQKLLQEVETQAVLSQQKITQTQAELTTKRRDARLNQLTSNELKSLSKDTNIYEGVGKMYAPLQFKIAFLIDVFRFVAVPINTLNQRLASESTSLAKDITDLEKKLHYQETTFKNSRQHIEKILQTGAR</sequence>
<dbReference type="PANTHER" id="PTHR20903">
    <property type="entry name" value="PREFOLDIN SUBUNIT 1-RELATED"/>
    <property type="match status" value="1"/>
</dbReference>
<gene>
    <name evidence="3" type="ORF">H2200_003024</name>
</gene>
<comment type="caution">
    <text evidence="3">The sequence shown here is derived from an EMBL/GenBank/DDBJ whole genome shotgun (WGS) entry which is preliminary data.</text>
</comment>
<dbReference type="PANTHER" id="PTHR20903:SF0">
    <property type="entry name" value="PREFOLDIN SUBUNIT 1"/>
    <property type="match status" value="1"/>
</dbReference>
<evidence type="ECO:0008006" key="5">
    <source>
        <dbReference type="Google" id="ProtNLM"/>
    </source>
</evidence>
<dbReference type="Gene3D" id="1.10.287.370">
    <property type="match status" value="1"/>
</dbReference>
<dbReference type="SUPFAM" id="SSF46579">
    <property type="entry name" value="Prefoldin"/>
    <property type="match status" value="1"/>
</dbReference>
<evidence type="ECO:0000256" key="1">
    <source>
        <dbReference type="ARBA" id="ARBA00008045"/>
    </source>
</evidence>
<dbReference type="Proteomes" id="UP001172673">
    <property type="component" value="Unassembled WGS sequence"/>
</dbReference>
<comment type="similarity">
    <text evidence="1">Belongs to the prefoldin subunit beta family.</text>
</comment>
<dbReference type="GO" id="GO:0044183">
    <property type="term" value="F:protein folding chaperone"/>
    <property type="evidence" value="ECO:0007669"/>
    <property type="project" value="TreeGrafter"/>
</dbReference>
<keyword evidence="2" id="KW-0143">Chaperone</keyword>
<dbReference type="Pfam" id="PF01920">
    <property type="entry name" value="Prefoldin_2"/>
    <property type="match status" value="1"/>
</dbReference>
<accession>A0AA39CMC5</accession>
<keyword evidence="4" id="KW-1185">Reference proteome</keyword>
<reference evidence="3" key="1">
    <citation type="submission" date="2022-10" db="EMBL/GenBank/DDBJ databases">
        <title>Culturing micro-colonial fungi from biological soil crusts in the Mojave desert and describing Neophaeococcomyces mojavensis, and introducing the new genera and species Taxawa tesnikishii.</title>
        <authorList>
            <person name="Kurbessoian T."/>
            <person name="Stajich J.E."/>
        </authorList>
    </citation>
    <scope>NUCLEOTIDE SEQUENCE</scope>
    <source>
        <strain evidence="3">TK_41</strain>
    </source>
</reference>
<dbReference type="InterPro" id="IPR002777">
    <property type="entry name" value="PFD_beta-like"/>
</dbReference>
<dbReference type="EMBL" id="JAPDRK010000004">
    <property type="protein sequence ID" value="KAJ9613083.1"/>
    <property type="molecule type" value="Genomic_DNA"/>
</dbReference>
<name>A0AA39CMC5_9EURO</name>
<evidence type="ECO:0000256" key="2">
    <source>
        <dbReference type="ARBA" id="ARBA00023186"/>
    </source>
</evidence>
<dbReference type="GO" id="GO:0016272">
    <property type="term" value="C:prefoldin complex"/>
    <property type="evidence" value="ECO:0007669"/>
    <property type="project" value="InterPro"/>
</dbReference>
<organism evidence="3 4">
    <name type="scientific">Cladophialophora chaetospira</name>
    <dbReference type="NCBI Taxonomy" id="386627"/>
    <lineage>
        <taxon>Eukaryota</taxon>
        <taxon>Fungi</taxon>
        <taxon>Dikarya</taxon>
        <taxon>Ascomycota</taxon>
        <taxon>Pezizomycotina</taxon>
        <taxon>Eurotiomycetes</taxon>
        <taxon>Chaetothyriomycetidae</taxon>
        <taxon>Chaetothyriales</taxon>
        <taxon>Herpotrichiellaceae</taxon>
        <taxon>Cladophialophora</taxon>
    </lineage>
</organism>
<dbReference type="InterPro" id="IPR009053">
    <property type="entry name" value="Prefoldin"/>
</dbReference>
<dbReference type="GO" id="GO:0005737">
    <property type="term" value="C:cytoplasm"/>
    <property type="evidence" value="ECO:0007669"/>
    <property type="project" value="TreeGrafter"/>
</dbReference>
<proteinExistence type="inferred from homology"/>
<evidence type="ECO:0000313" key="3">
    <source>
        <dbReference type="EMBL" id="KAJ9613083.1"/>
    </source>
</evidence>